<dbReference type="CDD" id="cd00063">
    <property type="entry name" value="FN3"/>
    <property type="match status" value="1"/>
</dbReference>
<feature type="domain" description="Fibronectin type-III" evidence="3">
    <location>
        <begin position="250"/>
        <end position="337"/>
    </location>
</feature>
<accession>A0ABT4GG01</accession>
<keyword evidence="5" id="KW-1185">Reference proteome</keyword>
<dbReference type="InterPro" id="IPR008964">
    <property type="entry name" value="Invasin/intimin_cell_adhesion"/>
</dbReference>
<dbReference type="Gene3D" id="2.60.40.10">
    <property type="entry name" value="Immunoglobulins"/>
    <property type="match status" value="1"/>
</dbReference>
<dbReference type="Gene3D" id="2.60.40.1080">
    <property type="match status" value="1"/>
</dbReference>
<dbReference type="InterPro" id="IPR036116">
    <property type="entry name" value="FN3_sf"/>
</dbReference>
<organism evidence="4 5">
    <name type="scientific">Paenibacillus alginolyticus</name>
    <dbReference type="NCBI Taxonomy" id="59839"/>
    <lineage>
        <taxon>Bacteria</taxon>
        <taxon>Bacillati</taxon>
        <taxon>Bacillota</taxon>
        <taxon>Bacilli</taxon>
        <taxon>Bacillales</taxon>
        <taxon>Paenibacillaceae</taxon>
        <taxon>Paenibacillus</taxon>
    </lineage>
</organism>
<keyword evidence="1" id="KW-0378">Hydrolase</keyword>
<dbReference type="InterPro" id="IPR008979">
    <property type="entry name" value="Galactose-bd-like_sf"/>
</dbReference>
<dbReference type="SMART" id="SM00060">
    <property type="entry name" value="FN3"/>
    <property type="match status" value="1"/>
</dbReference>
<evidence type="ECO:0000256" key="1">
    <source>
        <dbReference type="ARBA" id="ARBA00022801"/>
    </source>
</evidence>
<dbReference type="InterPro" id="IPR058094">
    <property type="entry name" value="Ig-like_OmpL47-like"/>
</dbReference>
<dbReference type="Gene3D" id="2.60.120.200">
    <property type="match status" value="1"/>
</dbReference>
<dbReference type="Pfam" id="PF02368">
    <property type="entry name" value="Big_2"/>
    <property type="match status" value="1"/>
</dbReference>
<gene>
    <name evidence="4" type="ORF">M5X19_19760</name>
</gene>
<dbReference type="Gene3D" id="2.60.120.260">
    <property type="entry name" value="Galactose-binding domain-like"/>
    <property type="match status" value="1"/>
</dbReference>
<keyword evidence="2" id="KW-0732">Signal</keyword>
<reference evidence="4 5" key="1">
    <citation type="submission" date="2022-05" db="EMBL/GenBank/DDBJ databases">
        <title>Genome Sequencing of Bee-Associated Microbes.</title>
        <authorList>
            <person name="Dunlap C."/>
        </authorList>
    </citation>
    <scope>NUCLEOTIDE SEQUENCE [LARGE SCALE GENOMIC DNA]</scope>
    <source>
        <strain evidence="4 5">NRRL B-14421</strain>
    </source>
</reference>
<evidence type="ECO:0000259" key="3">
    <source>
        <dbReference type="PROSITE" id="PS50853"/>
    </source>
</evidence>
<evidence type="ECO:0000313" key="4">
    <source>
        <dbReference type="EMBL" id="MCY9695120.1"/>
    </source>
</evidence>
<dbReference type="InterPro" id="IPR013783">
    <property type="entry name" value="Ig-like_fold"/>
</dbReference>
<dbReference type="SUPFAM" id="SSF49373">
    <property type="entry name" value="Invasin/intimin cell-adhesion fragments"/>
    <property type="match status" value="1"/>
</dbReference>
<dbReference type="InterPro" id="IPR003343">
    <property type="entry name" value="Big_2"/>
</dbReference>
<dbReference type="InterPro" id="IPR003305">
    <property type="entry name" value="CenC_carb-bd"/>
</dbReference>
<comment type="caution">
    <text evidence="4">The sequence shown here is derived from an EMBL/GenBank/DDBJ whole genome shotgun (WGS) entry which is preliminary data.</text>
</comment>
<dbReference type="InterPro" id="IPR003961">
    <property type="entry name" value="FN3_dom"/>
</dbReference>
<feature type="signal peptide" evidence="2">
    <location>
        <begin position="1"/>
        <end position="28"/>
    </location>
</feature>
<dbReference type="Gene3D" id="3.30.1920.20">
    <property type="match status" value="2"/>
</dbReference>
<evidence type="ECO:0000313" key="5">
    <source>
        <dbReference type="Proteomes" id="UP001527099"/>
    </source>
</evidence>
<proteinExistence type="predicted"/>
<dbReference type="Pfam" id="PF00041">
    <property type="entry name" value="fn3"/>
    <property type="match status" value="1"/>
</dbReference>
<sequence length="1743" mass="188752">MILGKKKKFVSFLLAWVLAFCNIPNVFAAVSAQETLTNLLAADMDTQFNGGISPFTVASGTSGGSQTIVQKNGNNALEFRDASLGTNLSSSFYYRLTSGKLMQRVNEIYSMPAGSSPVEFVFEYKLERTAASNKPVAKDIYAQIQFGNYDNNLIPRFPTGSPSVSISGTAAYLNDEPQGSEVLQTVNDKDIASYRFKVIPNGGVRKVSNIELAFSVRVDVGGTDEAYVVDDLAVYEVNSPLVQDTEAPTAPANLTFTAKTDTSVNLSWTASTDNVGVTNYDIYQNGILLATVSGITTTNNVIGLSPSTAYTFMVKARDGAGNTSAASNEVSVTTNPSANGLPVPFGDRDIGNVNPVGNASYNPDTGTFRVQGSGSDIWGTADAFHYVYQPWTGDGQIVARVSKVENGVAWTKPGVMIRGSLSDQSPYAMMAVTPANGVVFQDRLQSGAASTLTAGTKSAAPYWVKLVRVGNMISAYDSSDGISWSFIKKEAINLPETVYFGLAVTSHNTGKLVTAEFDNVNIGEVPPSENTSSPYPGTVESRKQWLWDKTKVMTEFGGLQLNITQYVAQILDGQNVAANLQKIDKLFQTYDAEQYKTVSKIYAYLMVGDQFSSTMKDHVRAYFAQYAYAKLPQTENLRMSNYTAGYLVGHYLPEVVDLNGKSGDALKSLNKVNIEAMIDAGVHKGWAEYESPEYTFMTYLCLNAIYQYTNESDLKQKVKMAMDVMWFEWANDWIDGTFISSTSRAKGDSVSASDPTWRGADHTALSWMYFGSYRAQQGIGDSDANVPSAYRPYLEYLGMVLYRGMSYTPPEMAIRIGQSGYKDYSSRKTNMQNSSGRNLKVYRDAYVKPTWGLSTEVTYNRVDNWIEDIPVALRWHSAKPNPLFRINTDQGDSTVGNYDSPATHRIMQDGKAAVGVFKLLNNPTTNYINAMFPDTGSIITRQEQAGWVFSDTGPMYFAFKMVKPYSWYYQTPMDPANKVKTNARLHPTNTLTYSYNILRSQADTNGWVIETADASEYADFASFKNAILNTTTVDSTHINDTNPRLIYKSLNGDLMDITFDDAAAAYNNTHNINNTPINYNTYKLFDTPWLQQEQNSDTFTATQGGEVYTYDFANWTITKAGELMIVPNSGFENGATSPDYWTDSSLGGSSVRTWDTVTSRTYGHSVKIDNAASADYGGWNNADGNMIAIQPGAAYTLRAWVRTNNVNSTDGANVGITYYKSDGTTVTGSTYFSNYVRGTSNWTQIEATATAPADAARIRFDLNLKGKGTAWFDDVELVGPVIKLRALTLSADKTQLKPGENTVLNLSGTLSDGKSADLSKASVIYSTSNSAVVTVDQQGNITAAQAGNAQVKATVTTNGTTLESAAVTITVDGTPLVTTLAVNSDLPDGQNGWYVHHVNLTLSANNNLFGVAKTEYTLDGGVSWQLYTEPVTLDKDSKYSYSYHSIDNAGNAEAMKTVSINLDSTAPTITGAPTTDANENGWYNTNVTVHFTCADALSGIAGCTQDTTLTAEGSNLSVMGDAADQAGNVASAALMGINIDKTAPVTTDDAPAGWVNKDVTLTLTASDSGSGIVGTYYTVDGGAQQQGASIRIAEEGKHAISYWSVDKAGNIETPHTVTVQIDKTAPILSVVLDKTVLWPPNHQMISVSASVYADDSLSGIASVVLTSITSSEPDSGLDEGEFPNDIQGAEIGTLDTQFNLRAERSGNGNGRIYTIRYTAIDLAGNKTNTETTVTVSHSQSSKQ</sequence>
<dbReference type="NCBIfam" id="NF047446">
    <property type="entry name" value="barrel_OmpL47"/>
    <property type="match status" value="2"/>
</dbReference>
<protein>
    <submittedName>
        <fullName evidence="4">Fibronectin type III domain-containing protein</fullName>
    </submittedName>
</protein>
<dbReference type="SUPFAM" id="SSF49265">
    <property type="entry name" value="Fibronectin type III"/>
    <property type="match status" value="1"/>
</dbReference>
<evidence type="ECO:0000256" key="2">
    <source>
        <dbReference type="SAM" id="SignalP"/>
    </source>
</evidence>
<dbReference type="SUPFAM" id="SSF49785">
    <property type="entry name" value="Galactose-binding domain-like"/>
    <property type="match status" value="1"/>
</dbReference>
<name>A0ABT4GG01_9BACL</name>
<dbReference type="RefSeq" id="WP_268616581.1">
    <property type="nucleotide sequence ID" value="NZ_JAMDMX010000061.1"/>
</dbReference>
<dbReference type="Proteomes" id="UP001527099">
    <property type="component" value="Unassembled WGS sequence"/>
</dbReference>
<dbReference type="Pfam" id="PF02018">
    <property type="entry name" value="CBM_4_9"/>
    <property type="match status" value="1"/>
</dbReference>
<feature type="chain" id="PRO_5045996853" evidence="2">
    <location>
        <begin position="29"/>
        <end position="1743"/>
    </location>
</feature>
<dbReference type="EMBL" id="JAMDMX010000061">
    <property type="protein sequence ID" value="MCY9695120.1"/>
    <property type="molecule type" value="Genomic_DNA"/>
</dbReference>
<dbReference type="PROSITE" id="PS50853">
    <property type="entry name" value="FN3"/>
    <property type="match status" value="1"/>
</dbReference>